<name>A0AAE1THJ9_9FABA</name>
<keyword evidence="1" id="KW-0732">Signal</keyword>
<feature type="signal peptide" evidence="1">
    <location>
        <begin position="1"/>
        <end position="27"/>
    </location>
</feature>
<reference evidence="2" key="1">
    <citation type="submission" date="2023-10" db="EMBL/GenBank/DDBJ databases">
        <title>Chromosome-level genome of the transformable northern wattle, Acacia crassicarpa.</title>
        <authorList>
            <person name="Massaro I."/>
            <person name="Sinha N.R."/>
            <person name="Poethig S."/>
            <person name="Leichty A.R."/>
        </authorList>
    </citation>
    <scope>NUCLEOTIDE SEQUENCE</scope>
    <source>
        <strain evidence="2">Acra3RX</strain>
        <tissue evidence="2">Leaf</tissue>
    </source>
</reference>
<gene>
    <name evidence="2" type="ORF">QN277_002107</name>
</gene>
<accession>A0AAE1THJ9</accession>
<protein>
    <recommendedName>
        <fullName evidence="4">Periaxin</fullName>
    </recommendedName>
</protein>
<comment type="caution">
    <text evidence="2">The sequence shown here is derived from an EMBL/GenBank/DDBJ whole genome shotgun (WGS) entry which is preliminary data.</text>
</comment>
<evidence type="ECO:0008006" key="4">
    <source>
        <dbReference type="Google" id="ProtNLM"/>
    </source>
</evidence>
<evidence type="ECO:0000313" key="3">
    <source>
        <dbReference type="Proteomes" id="UP001293593"/>
    </source>
</evidence>
<organism evidence="2 3">
    <name type="scientific">Acacia crassicarpa</name>
    <name type="common">northern wattle</name>
    <dbReference type="NCBI Taxonomy" id="499986"/>
    <lineage>
        <taxon>Eukaryota</taxon>
        <taxon>Viridiplantae</taxon>
        <taxon>Streptophyta</taxon>
        <taxon>Embryophyta</taxon>
        <taxon>Tracheophyta</taxon>
        <taxon>Spermatophyta</taxon>
        <taxon>Magnoliopsida</taxon>
        <taxon>eudicotyledons</taxon>
        <taxon>Gunneridae</taxon>
        <taxon>Pentapetalae</taxon>
        <taxon>rosids</taxon>
        <taxon>fabids</taxon>
        <taxon>Fabales</taxon>
        <taxon>Fabaceae</taxon>
        <taxon>Caesalpinioideae</taxon>
        <taxon>mimosoid clade</taxon>
        <taxon>Acacieae</taxon>
        <taxon>Acacia</taxon>
    </lineage>
</organism>
<dbReference type="AlphaFoldDB" id="A0AAE1THJ9"/>
<sequence>MGKSFSFQSSLILFWLLFFITVKFCSAHFASSATRQPFPENEGKPKKENLVNKGSLNHIEEDKFKSIIKKLLYKKPFIQVPPGISQKPSIPTFEVKPPVQMVKRPNFLLIPFLKNLFPIMNNKPQLQRPTLKPIPFVKTPKKFLPFPKFVRPIPKPIPIIKKPFSGYEKLIPKPFPAIQKPIPKFVSQPIRAIKRPISKFEKPISETIPAMERPILAFEKPISEAIPTMKKPFPVFEKPISEELPAVEKPFPEFKESISEPIPTMEKSFSEFEEPISEPIPAMEKPFPKFEEPILEPIPSMQKPFPEFEEPISEPIPPMDKQIPSAQKIITNNEKSMPISKKDFLLPQLTHTKIPFPPKFKKPLPAHKPNPIP</sequence>
<keyword evidence="3" id="KW-1185">Reference proteome</keyword>
<proteinExistence type="predicted"/>
<feature type="chain" id="PRO_5042188066" description="Periaxin" evidence="1">
    <location>
        <begin position="28"/>
        <end position="373"/>
    </location>
</feature>
<dbReference type="EMBL" id="JAWXYG010000001">
    <property type="protein sequence ID" value="KAK4285407.1"/>
    <property type="molecule type" value="Genomic_DNA"/>
</dbReference>
<evidence type="ECO:0000256" key="1">
    <source>
        <dbReference type="SAM" id="SignalP"/>
    </source>
</evidence>
<dbReference type="Proteomes" id="UP001293593">
    <property type="component" value="Unassembled WGS sequence"/>
</dbReference>
<evidence type="ECO:0000313" key="2">
    <source>
        <dbReference type="EMBL" id="KAK4285407.1"/>
    </source>
</evidence>